<dbReference type="InterPro" id="IPR025391">
    <property type="entry name" value="DUF4123"/>
</dbReference>
<organism evidence="3 4">
    <name type="scientific">Pelagivirga sediminicola</name>
    <dbReference type="NCBI Taxonomy" id="2170575"/>
    <lineage>
        <taxon>Bacteria</taxon>
        <taxon>Pseudomonadati</taxon>
        <taxon>Pseudomonadota</taxon>
        <taxon>Alphaproteobacteria</taxon>
        <taxon>Rhodobacterales</taxon>
        <taxon>Paracoccaceae</taxon>
        <taxon>Pelagivirga</taxon>
    </lineage>
</organism>
<feature type="region of interest" description="Disordered" evidence="1">
    <location>
        <begin position="123"/>
        <end position="151"/>
    </location>
</feature>
<protein>
    <recommendedName>
        <fullName evidence="2">DUF4123 domain-containing protein</fullName>
    </recommendedName>
</protein>
<proteinExistence type="predicted"/>
<name>A0A2T7G5Z6_9RHOB</name>
<reference evidence="3 4" key="1">
    <citation type="submission" date="2018-04" db="EMBL/GenBank/DDBJ databases">
        <title>Pelagivirga bohaiensis gen. nov., sp. nov., a bacterium isolated from the Bohai Sea.</title>
        <authorList>
            <person name="Ji X."/>
        </authorList>
    </citation>
    <scope>NUCLEOTIDE SEQUENCE [LARGE SCALE GENOMIC DNA]</scope>
    <source>
        <strain evidence="3 4">BH-SD19</strain>
    </source>
</reference>
<evidence type="ECO:0000259" key="2">
    <source>
        <dbReference type="Pfam" id="PF13503"/>
    </source>
</evidence>
<feature type="domain" description="DUF4123" evidence="2">
    <location>
        <begin position="32"/>
        <end position="74"/>
    </location>
</feature>
<evidence type="ECO:0000313" key="3">
    <source>
        <dbReference type="EMBL" id="PVA09841.1"/>
    </source>
</evidence>
<dbReference type="EMBL" id="QCYH01000006">
    <property type="protein sequence ID" value="PVA09841.1"/>
    <property type="molecule type" value="Genomic_DNA"/>
</dbReference>
<feature type="compositionally biased region" description="Polar residues" evidence="1">
    <location>
        <begin position="135"/>
        <end position="148"/>
    </location>
</feature>
<gene>
    <name evidence="3" type="ORF">DC366_12045</name>
</gene>
<evidence type="ECO:0000256" key="1">
    <source>
        <dbReference type="SAM" id="MobiDB-lite"/>
    </source>
</evidence>
<dbReference type="OrthoDB" id="6112377at2"/>
<sequence>MACPAQRQQSGHGHVQIAAARAAFGHLAPEQMDMYELRKHLRKFTMVWTPADDNAPIYFRFYDPRSCLIWSARWARAIGRASARRTHPWRRRFRRNRSCRAIAGCRRLAICLIRRTAIRAGSRASPAGPARSRLQHSGWTPPNSTGSRRCTWRNPSGRWRCRCMRRWAAFTQGQVPARRSGGLRCRA</sequence>
<dbReference type="AlphaFoldDB" id="A0A2T7G5Z6"/>
<comment type="caution">
    <text evidence="3">The sequence shown here is derived from an EMBL/GenBank/DDBJ whole genome shotgun (WGS) entry which is preliminary data.</text>
</comment>
<keyword evidence="4" id="KW-1185">Reference proteome</keyword>
<dbReference type="Pfam" id="PF13503">
    <property type="entry name" value="DUF4123"/>
    <property type="match status" value="1"/>
</dbReference>
<evidence type="ECO:0000313" key="4">
    <source>
        <dbReference type="Proteomes" id="UP000244446"/>
    </source>
</evidence>
<dbReference type="Proteomes" id="UP000244446">
    <property type="component" value="Unassembled WGS sequence"/>
</dbReference>
<accession>A0A2T7G5Z6</accession>